<dbReference type="Proteomes" id="UP001153269">
    <property type="component" value="Unassembled WGS sequence"/>
</dbReference>
<evidence type="ECO:0000313" key="2">
    <source>
        <dbReference type="EMBL" id="CAB1420232.1"/>
    </source>
</evidence>
<sequence>MSRTGEGRMLKDEIDEAGSKRRRGHDSAAPVLLPSPRGPRGGDIDRLCPQTVHSCSSSFQPLSDKPGFSTCLFKTPDKAETVLIGQQLPVRLGNGTKQTNQETNGPDLSHAGNW</sequence>
<feature type="compositionally biased region" description="Polar residues" evidence="1">
    <location>
        <begin position="95"/>
        <end position="106"/>
    </location>
</feature>
<dbReference type="AlphaFoldDB" id="A0A9N7TWQ3"/>
<proteinExistence type="predicted"/>
<evidence type="ECO:0000256" key="1">
    <source>
        <dbReference type="SAM" id="MobiDB-lite"/>
    </source>
</evidence>
<keyword evidence="3" id="KW-1185">Reference proteome</keyword>
<organism evidence="2 3">
    <name type="scientific">Pleuronectes platessa</name>
    <name type="common">European plaice</name>
    <dbReference type="NCBI Taxonomy" id="8262"/>
    <lineage>
        <taxon>Eukaryota</taxon>
        <taxon>Metazoa</taxon>
        <taxon>Chordata</taxon>
        <taxon>Craniata</taxon>
        <taxon>Vertebrata</taxon>
        <taxon>Euteleostomi</taxon>
        <taxon>Actinopterygii</taxon>
        <taxon>Neopterygii</taxon>
        <taxon>Teleostei</taxon>
        <taxon>Neoteleostei</taxon>
        <taxon>Acanthomorphata</taxon>
        <taxon>Carangaria</taxon>
        <taxon>Pleuronectiformes</taxon>
        <taxon>Pleuronectoidei</taxon>
        <taxon>Pleuronectidae</taxon>
        <taxon>Pleuronectes</taxon>
    </lineage>
</organism>
<reference evidence="2" key="1">
    <citation type="submission" date="2020-03" db="EMBL/GenBank/DDBJ databases">
        <authorList>
            <person name="Weist P."/>
        </authorList>
    </citation>
    <scope>NUCLEOTIDE SEQUENCE</scope>
</reference>
<accession>A0A9N7TWQ3</accession>
<feature type="compositionally biased region" description="Basic and acidic residues" evidence="1">
    <location>
        <begin position="1"/>
        <end position="12"/>
    </location>
</feature>
<name>A0A9N7TWQ3_PLEPL</name>
<feature type="region of interest" description="Disordered" evidence="1">
    <location>
        <begin position="92"/>
        <end position="114"/>
    </location>
</feature>
<evidence type="ECO:0000313" key="3">
    <source>
        <dbReference type="Proteomes" id="UP001153269"/>
    </source>
</evidence>
<comment type="caution">
    <text evidence="2">The sequence shown here is derived from an EMBL/GenBank/DDBJ whole genome shotgun (WGS) entry which is preliminary data.</text>
</comment>
<feature type="region of interest" description="Disordered" evidence="1">
    <location>
        <begin position="1"/>
        <end position="47"/>
    </location>
</feature>
<protein>
    <submittedName>
        <fullName evidence="2">Uncharacterized protein</fullName>
    </submittedName>
</protein>
<gene>
    <name evidence="2" type="ORF">PLEPLA_LOCUS8107</name>
</gene>
<dbReference type="EMBL" id="CADEAL010000444">
    <property type="protein sequence ID" value="CAB1420232.1"/>
    <property type="molecule type" value="Genomic_DNA"/>
</dbReference>